<accession>A0A803KWS1</accession>
<dbReference type="Proteomes" id="UP000596660">
    <property type="component" value="Unplaced"/>
</dbReference>
<evidence type="ECO:0000313" key="1">
    <source>
        <dbReference type="EnsemblPlants" id="AUR62003479-RA:cds"/>
    </source>
</evidence>
<evidence type="ECO:0000313" key="2">
    <source>
        <dbReference type="Proteomes" id="UP000596660"/>
    </source>
</evidence>
<name>A0A803KWS1_CHEQI</name>
<reference evidence="1" key="1">
    <citation type="journal article" date="2017" name="Nature">
        <title>The genome of Chenopodium quinoa.</title>
        <authorList>
            <person name="Jarvis D.E."/>
            <person name="Ho Y.S."/>
            <person name="Lightfoot D.J."/>
            <person name="Schmoeckel S.M."/>
            <person name="Li B."/>
            <person name="Borm T.J.A."/>
            <person name="Ohyanagi H."/>
            <person name="Mineta K."/>
            <person name="Michell C.T."/>
            <person name="Saber N."/>
            <person name="Kharbatia N.M."/>
            <person name="Rupper R.R."/>
            <person name="Sharp A.R."/>
            <person name="Dally N."/>
            <person name="Boughton B.A."/>
            <person name="Woo Y.H."/>
            <person name="Gao G."/>
            <person name="Schijlen E.G.W.M."/>
            <person name="Guo X."/>
            <person name="Momin A.A."/>
            <person name="Negrao S."/>
            <person name="Al-Babili S."/>
            <person name="Gehring C."/>
            <person name="Roessner U."/>
            <person name="Jung C."/>
            <person name="Murphy K."/>
            <person name="Arold S.T."/>
            <person name="Gojobori T."/>
            <person name="van der Linden C.G."/>
            <person name="van Loo E.N."/>
            <person name="Jellen E.N."/>
            <person name="Maughan P.J."/>
            <person name="Tester M."/>
        </authorList>
    </citation>
    <scope>NUCLEOTIDE SEQUENCE [LARGE SCALE GENOMIC DNA]</scope>
    <source>
        <strain evidence="1">cv. PI 614886</strain>
    </source>
</reference>
<keyword evidence="2" id="KW-1185">Reference proteome</keyword>
<reference evidence="1" key="2">
    <citation type="submission" date="2021-03" db="UniProtKB">
        <authorList>
            <consortium name="EnsemblPlants"/>
        </authorList>
    </citation>
    <scope>IDENTIFICATION</scope>
</reference>
<dbReference type="Gramene" id="AUR62003479-RA">
    <property type="protein sequence ID" value="AUR62003479-RA:cds"/>
    <property type="gene ID" value="AUR62003479"/>
</dbReference>
<sequence length="115" mass="12790">MAYEQVSDQNQAHYFHNSDAFFSSMKQTKDEYKENDDDEELAIGKRDNEHGISLSLSLQRVASPPLLIQRSSNVSSTNVSEISDQAISSYSSSSIAWDNHQQSLNLDLSISLCGS</sequence>
<protein>
    <submittedName>
        <fullName evidence="1">Uncharacterized protein</fullName>
    </submittedName>
</protein>
<proteinExistence type="predicted"/>
<dbReference type="EnsemblPlants" id="AUR62003479-RA">
    <property type="protein sequence ID" value="AUR62003479-RA:cds"/>
    <property type="gene ID" value="AUR62003479"/>
</dbReference>
<dbReference type="AlphaFoldDB" id="A0A803KWS1"/>
<organism evidence="1 2">
    <name type="scientific">Chenopodium quinoa</name>
    <name type="common">Quinoa</name>
    <dbReference type="NCBI Taxonomy" id="63459"/>
    <lineage>
        <taxon>Eukaryota</taxon>
        <taxon>Viridiplantae</taxon>
        <taxon>Streptophyta</taxon>
        <taxon>Embryophyta</taxon>
        <taxon>Tracheophyta</taxon>
        <taxon>Spermatophyta</taxon>
        <taxon>Magnoliopsida</taxon>
        <taxon>eudicotyledons</taxon>
        <taxon>Gunneridae</taxon>
        <taxon>Pentapetalae</taxon>
        <taxon>Caryophyllales</taxon>
        <taxon>Chenopodiaceae</taxon>
        <taxon>Chenopodioideae</taxon>
        <taxon>Atripliceae</taxon>
        <taxon>Chenopodium</taxon>
    </lineage>
</organism>